<reference evidence="1 2" key="1">
    <citation type="submission" date="2020-08" db="EMBL/GenBank/DDBJ databases">
        <title>Genomic Encyclopedia of Type Strains, Phase IV (KMG-V): Genome sequencing to study the core and pangenomes of soil and plant-associated prokaryotes.</title>
        <authorList>
            <person name="Whitman W."/>
        </authorList>
    </citation>
    <scope>NUCLEOTIDE SEQUENCE [LARGE SCALE GENOMIC DNA]</scope>
    <source>
        <strain evidence="1 2">SEMIA 4087</strain>
    </source>
</reference>
<dbReference type="Proteomes" id="UP000551353">
    <property type="component" value="Unassembled WGS sequence"/>
</dbReference>
<protein>
    <submittedName>
        <fullName evidence="1">Uncharacterized protein</fullName>
    </submittedName>
</protein>
<accession>A0ABR6IPM7</accession>
<comment type="caution">
    <text evidence="1">The sequence shown here is derived from an EMBL/GenBank/DDBJ whole genome shotgun (WGS) entry which is preliminary data.</text>
</comment>
<gene>
    <name evidence="1" type="ORF">GGD56_003687</name>
</gene>
<organism evidence="1 2">
    <name type="scientific">Rhizobium mongolense</name>
    <dbReference type="NCBI Taxonomy" id="57676"/>
    <lineage>
        <taxon>Bacteria</taxon>
        <taxon>Pseudomonadati</taxon>
        <taxon>Pseudomonadota</taxon>
        <taxon>Alphaproteobacteria</taxon>
        <taxon>Hyphomicrobiales</taxon>
        <taxon>Rhizobiaceae</taxon>
        <taxon>Rhizobium/Agrobacterium group</taxon>
        <taxon>Rhizobium</taxon>
    </lineage>
</organism>
<name>A0ABR6IPM7_9HYPH</name>
<proteinExistence type="predicted"/>
<evidence type="ECO:0000313" key="2">
    <source>
        <dbReference type="Proteomes" id="UP000551353"/>
    </source>
</evidence>
<dbReference type="EMBL" id="JACIFX010000004">
    <property type="protein sequence ID" value="MBB4229836.1"/>
    <property type="molecule type" value="Genomic_DNA"/>
</dbReference>
<evidence type="ECO:0000313" key="1">
    <source>
        <dbReference type="EMBL" id="MBB4229836.1"/>
    </source>
</evidence>
<sequence>MRCRVIGDISLDRVLALERFITPTFLDTLAATNAGIVIEAEGRGTIPTLMATSPRGIRPLRRVLQTRTRPLPPAHGKIEE</sequence>
<keyword evidence="2" id="KW-1185">Reference proteome</keyword>